<organism evidence="2 3">
    <name type="scientific">Nocardioides caricicola</name>
    <dbReference type="NCBI Taxonomy" id="634770"/>
    <lineage>
        <taxon>Bacteria</taxon>
        <taxon>Bacillati</taxon>
        <taxon>Actinomycetota</taxon>
        <taxon>Actinomycetes</taxon>
        <taxon>Propionibacteriales</taxon>
        <taxon>Nocardioidaceae</taxon>
        <taxon>Nocardioides</taxon>
    </lineage>
</organism>
<feature type="compositionally biased region" description="Basic and acidic residues" evidence="1">
    <location>
        <begin position="245"/>
        <end position="260"/>
    </location>
</feature>
<feature type="region of interest" description="Disordered" evidence="1">
    <location>
        <begin position="231"/>
        <end position="260"/>
    </location>
</feature>
<dbReference type="RefSeq" id="WP_345175146.1">
    <property type="nucleotide sequence ID" value="NZ_BAABFQ010000005.1"/>
</dbReference>
<reference evidence="3" key="1">
    <citation type="journal article" date="2019" name="Int. J. Syst. Evol. Microbiol.">
        <title>The Global Catalogue of Microorganisms (GCM) 10K type strain sequencing project: providing services to taxonomists for standard genome sequencing and annotation.</title>
        <authorList>
            <consortium name="The Broad Institute Genomics Platform"/>
            <consortium name="The Broad Institute Genome Sequencing Center for Infectious Disease"/>
            <person name="Wu L."/>
            <person name="Ma J."/>
        </authorList>
    </citation>
    <scope>NUCLEOTIDE SEQUENCE [LARGE SCALE GENOMIC DNA]</scope>
    <source>
        <strain evidence="3">KACC 13778</strain>
    </source>
</reference>
<dbReference type="Pfam" id="PF13469">
    <property type="entry name" value="Sulfotransfer_3"/>
    <property type="match status" value="1"/>
</dbReference>
<dbReference type="Gene3D" id="3.40.50.300">
    <property type="entry name" value="P-loop containing nucleotide triphosphate hydrolases"/>
    <property type="match status" value="1"/>
</dbReference>
<protein>
    <submittedName>
        <fullName evidence="2">Sulfotransferase</fullName>
    </submittedName>
</protein>
<name>A0ABW0N4Z5_9ACTN</name>
<gene>
    <name evidence="2" type="ORF">ACFPKY_17435</name>
</gene>
<dbReference type="InterPro" id="IPR027417">
    <property type="entry name" value="P-loop_NTPase"/>
</dbReference>
<dbReference type="SUPFAM" id="SSF52540">
    <property type="entry name" value="P-loop containing nucleoside triphosphate hydrolases"/>
    <property type="match status" value="1"/>
</dbReference>
<dbReference type="Proteomes" id="UP001595956">
    <property type="component" value="Unassembled WGS sequence"/>
</dbReference>
<sequence>MLSKIRGRKKPKTYGYVFVVTYGRSGSTLVQGLLNTLPRTLVRGENNMYLLHLFRAMHSVQAFRKTHLKHNPKASHSAFFGLNEITPASFVESTRTLVTGHLLGSVEPAEVDRLGFKEVLWHRIRPAETEAFFEFLDKTFPGCQFVLNERNHDKVVGSGFWQGQDEGEVMQAIRRVEEIQAFLRETRPDRVLDLRYELLTSEDQATSDAQLRSIAEFVTGSCDDALLDQLRETRKTGHGPYPFGKSRDRDKRRANASEES</sequence>
<accession>A0ABW0N4Z5</accession>
<evidence type="ECO:0000313" key="2">
    <source>
        <dbReference type="EMBL" id="MFC5494898.1"/>
    </source>
</evidence>
<keyword evidence="3" id="KW-1185">Reference proteome</keyword>
<proteinExistence type="predicted"/>
<evidence type="ECO:0000256" key="1">
    <source>
        <dbReference type="SAM" id="MobiDB-lite"/>
    </source>
</evidence>
<comment type="caution">
    <text evidence="2">The sequence shown here is derived from an EMBL/GenBank/DDBJ whole genome shotgun (WGS) entry which is preliminary data.</text>
</comment>
<evidence type="ECO:0000313" key="3">
    <source>
        <dbReference type="Proteomes" id="UP001595956"/>
    </source>
</evidence>
<dbReference type="EMBL" id="JBHSMD010000006">
    <property type="protein sequence ID" value="MFC5494898.1"/>
    <property type="molecule type" value="Genomic_DNA"/>
</dbReference>